<dbReference type="RefSeq" id="WP_188185673.1">
    <property type="nucleotide sequence ID" value="NZ_JACVQF010000236.1"/>
</dbReference>
<evidence type="ECO:0000313" key="6">
    <source>
        <dbReference type="Proteomes" id="UP000621210"/>
    </source>
</evidence>
<comment type="caution">
    <text evidence="5">The sequence shown here is derived from an EMBL/GenBank/DDBJ whole genome shotgun (WGS) entry which is preliminary data.</text>
</comment>
<accession>A0A926QV34</accession>
<evidence type="ECO:0000259" key="4">
    <source>
        <dbReference type="Pfam" id="PF00582"/>
    </source>
</evidence>
<dbReference type="Gene3D" id="3.40.50.620">
    <property type="entry name" value="HUPs"/>
    <property type="match status" value="2"/>
</dbReference>
<dbReference type="PANTHER" id="PTHR46268">
    <property type="entry name" value="STRESS RESPONSE PROTEIN NHAX"/>
    <property type="match status" value="1"/>
</dbReference>
<keyword evidence="3" id="KW-0067">ATP-binding</keyword>
<dbReference type="InterPro" id="IPR006015">
    <property type="entry name" value="Universal_stress_UspA"/>
</dbReference>
<dbReference type="Proteomes" id="UP000621210">
    <property type="component" value="Unassembled WGS sequence"/>
</dbReference>
<dbReference type="Pfam" id="PF00582">
    <property type="entry name" value="Usp"/>
    <property type="match status" value="2"/>
</dbReference>
<feature type="domain" description="UspA" evidence="4">
    <location>
        <begin position="140"/>
        <end position="266"/>
    </location>
</feature>
<reference evidence="5" key="1">
    <citation type="submission" date="2020-09" db="EMBL/GenBank/DDBJ databases">
        <title>Streptomyces grisecoloratus sp. nov., isolated from cotton soil.</title>
        <authorList>
            <person name="Xing L."/>
        </authorList>
    </citation>
    <scope>NUCLEOTIDE SEQUENCE</scope>
    <source>
        <strain evidence="5">TRM S81-3</strain>
    </source>
</reference>
<sequence length="269" mass="27773">MGNLVVAGTDGSSSSFAAVGTAALEARRRHADLRVVYALNWPVRPMYSPLDTTPINRLVSEAAERARSVAPGVTVTEAMVPGDTVSVLEAESREADLLVLGARGAGGLLGMLLGSTAASVTAHSRCPVMVAREESPETGPVVLCVDGSPASEAAVGFAFAEAALRGAELAAVHVWLPDYAPPGTGVESAERLLAQALAGHAEKYPDVTVRREVASGEVREVLIERSRTAQLVVTGARGRGGFTGLLLGSVSQALLHHAHTSVAVVRGRT</sequence>
<evidence type="ECO:0000256" key="2">
    <source>
        <dbReference type="ARBA" id="ARBA00022741"/>
    </source>
</evidence>
<evidence type="ECO:0000256" key="3">
    <source>
        <dbReference type="ARBA" id="ARBA00022840"/>
    </source>
</evidence>
<comment type="similarity">
    <text evidence="1">Belongs to the universal stress protein A family.</text>
</comment>
<evidence type="ECO:0000313" key="5">
    <source>
        <dbReference type="EMBL" id="MBD0424781.1"/>
    </source>
</evidence>
<evidence type="ECO:0000256" key="1">
    <source>
        <dbReference type="ARBA" id="ARBA00008791"/>
    </source>
</evidence>
<dbReference type="InterPro" id="IPR006016">
    <property type="entry name" value="UspA"/>
</dbReference>
<gene>
    <name evidence="5" type="ORF">H0H10_37390</name>
</gene>
<keyword evidence="6" id="KW-1185">Reference proteome</keyword>
<reference evidence="5" key="2">
    <citation type="submission" date="2020-09" db="EMBL/GenBank/DDBJ databases">
        <authorList>
            <person name="Luo X."/>
        </authorList>
    </citation>
    <scope>NUCLEOTIDE SEQUENCE</scope>
    <source>
        <strain evidence="5">TRM S81-3</strain>
    </source>
</reference>
<dbReference type="AlphaFoldDB" id="A0A926QV34"/>
<feature type="domain" description="UspA" evidence="4">
    <location>
        <begin position="5"/>
        <end position="132"/>
    </location>
</feature>
<protein>
    <submittedName>
        <fullName evidence="5">Universal stress protein</fullName>
    </submittedName>
</protein>
<dbReference type="PANTHER" id="PTHR46268:SF27">
    <property type="entry name" value="UNIVERSAL STRESS PROTEIN RV2623"/>
    <property type="match status" value="1"/>
</dbReference>
<name>A0A926QV34_9ACTN</name>
<proteinExistence type="inferred from homology"/>
<dbReference type="InterPro" id="IPR014729">
    <property type="entry name" value="Rossmann-like_a/b/a_fold"/>
</dbReference>
<dbReference type="SUPFAM" id="SSF52402">
    <property type="entry name" value="Adenine nucleotide alpha hydrolases-like"/>
    <property type="match status" value="2"/>
</dbReference>
<dbReference type="EMBL" id="JACVQF010000236">
    <property type="protein sequence ID" value="MBD0424781.1"/>
    <property type="molecule type" value="Genomic_DNA"/>
</dbReference>
<dbReference type="GO" id="GO:0005524">
    <property type="term" value="F:ATP binding"/>
    <property type="evidence" value="ECO:0007669"/>
    <property type="project" value="UniProtKB-KW"/>
</dbReference>
<dbReference type="PRINTS" id="PR01438">
    <property type="entry name" value="UNVRSLSTRESS"/>
</dbReference>
<organism evidence="5 6">
    <name type="scientific">Streptomyces griseicoloratus</name>
    <dbReference type="NCBI Taxonomy" id="2752516"/>
    <lineage>
        <taxon>Bacteria</taxon>
        <taxon>Bacillati</taxon>
        <taxon>Actinomycetota</taxon>
        <taxon>Actinomycetes</taxon>
        <taxon>Kitasatosporales</taxon>
        <taxon>Streptomycetaceae</taxon>
        <taxon>Streptomyces</taxon>
    </lineage>
</organism>
<keyword evidence="2" id="KW-0547">Nucleotide-binding</keyword>